<dbReference type="InterPro" id="IPR029044">
    <property type="entry name" value="Nucleotide-diphossugar_trans"/>
</dbReference>
<dbReference type="GO" id="GO:0016758">
    <property type="term" value="F:hexosyltransferase activity"/>
    <property type="evidence" value="ECO:0007669"/>
    <property type="project" value="UniProtKB-ARBA"/>
</dbReference>
<accession>A0A7V5CT70</accession>
<proteinExistence type="predicted"/>
<comment type="caution">
    <text evidence="2">The sequence shown here is derived from an EMBL/GenBank/DDBJ whole genome shotgun (WGS) entry which is preliminary data.</text>
</comment>
<dbReference type="EMBL" id="DTKL01000019">
    <property type="protein sequence ID" value="HGY93825.1"/>
    <property type="molecule type" value="Genomic_DNA"/>
</dbReference>
<reference evidence="2" key="1">
    <citation type="journal article" date="2020" name="mSystems">
        <title>Genome- and Community-Level Interaction Insights into Carbon Utilization and Element Cycling Functions of Hydrothermarchaeota in Hydrothermal Sediment.</title>
        <authorList>
            <person name="Zhou Z."/>
            <person name="Liu Y."/>
            <person name="Xu W."/>
            <person name="Pan J."/>
            <person name="Luo Z.H."/>
            <person name="Li M."/>
        </authorList>
    </citation>
    <scope>NUCLEOTIDE SEQUENCE [LARGE SCALE GENOMIC DNA]</scope>
    <source>
        <strain evidence="2">SpSt-855</strain>
    </source>
</reference>
<dbReference type="CDD" id="cd04196">
    <property type="entry name" value="GT_2_like_d"/>
    <property type="match status" value="1"/>
</dbReference>
<evidence type="ECO:0000259" key="1">
    <source>
        <dbReference type="Pfam" id="PF00535"/>
    </source>
</evidence>
<dbReference type="AlphaFoldDB" id="A0A7V5CT70"/>
<protein>
    <submittedName>
        <fullName evidence="2">Glycosyltransferase family 2 protein</fullName>
    </submittedName>
</protein>
<dbReference type="PANTHER" id="PTHR22916">
    <property type="entry name" value="GLYCOSYLTRANSFERASE"/>
    <property type="match status" value="1"/>
</dbReference>
<dbReference type="SUPFAM" id="SSF53448">
    <property type="entry name" value="Nucleotide-diphospho-sugar transferases"/>
    <property type="match status" value="1"/>
</dbReference>
<name>A0A7V5CT70_9BACT</name>
<dbReference type="InterPro" id="IPR001173">
    <property type="entry name" value="Glyco_trans_2-like"/>
</dbReference>
<gene>
    <name evidence="2" type="ORF">ENW50_03925</name>
</gene>
<feature type="domain" description="Glycosyltransferase 2-like" evidence="1">
    <location>
        <begin position="4"/>
        <end position="164"/>
    </location>
</feature>
<keyword evidence="2" id="KW-0808">Transferase</keyword>
<sequence length="343" mass="38067">MKISIAMASYNGERFLREQLESIAQQTLKPCELIVTDDGSTDRTPEIFAEFSQSAGFPVRFIRNEKRLGFVGNFMKAASLCTGDLIAFCDQDDVWLSHKLARCAACFRDDSVMLAIHSAEMVNENLKPLGVQFPKAYRDAVVPSLTPAPGHGFSGFAMVFRSSLPLALDERHPWTAEVLPSPIIFDHDQWIYFLSNIFGKTALIQESLALYRRHGSTVTSPKGQSMGDITARSLSVGNESYIEKAELAAQRASYLEQSCAGLSEKNRISALRAIEHYRKTAESYLVRARIYQKDASLKARLESTIQLLARGEYGGRSRIGSGPRSFAKDVCIGVLKLRRLAQG</sequence>
<dbReference type="Pfam" id="PF00535">
    <property type="entry name" value="Glycos_transf_2"/>
    <property type="match status" value="1"/>
</dbReference>
<evidence type="ECO:0000313" key="2">
    <source>
        <dbReference type="EMBL" id="HGY93825.1"/>
    </source>
</evidence>
<organism evidence="2">
    <name type="scientific">Acidobacterium capsulatum</name>
    <dbReference type="NCBI Taxonomy" id="33075"/>
    <lineage>
        <taxon>Bacteria</taxon>
        <taxon>Pseudomonadati</taxon>
        <taxon>Acidobacteriota</taxon>
        <taxon>Terriglobia</taxon>
        <taxon>Terriglobales</taxon>
        <taxon>Acidobacteriaceae</taxon>
        <taxon>Acidobacterium</taxon>
    </lineage>
</organism>
<dbReference type="Gene3D" id="3.90.550.10">
    <property type="entry name" value="Spore Coat Polysaccharide Biosynthesis Protein SpsA, Chain A"/>
    <property type="match status" value="1"/>
</dbReference>
<dbReference type="PANTHER" id="PTHR22916:SF3">
    <property type="entry name" value="UDP-GLCNAC:BETAGAL BETA-1,3-N-ACETYLGLUCOSAMINYLTRANSFERASE-LIKE PROTEIN 1"/>
    <property type="match status" value="1"/>
</dbReference>